<dbReference type="OrthoDB" id="1491713at2"/>
<sequence>MARTAAIGAAVLCALSWPGAHAAAPVRREAAEVRAAGSARLLYRETHWVLPGDSPQRWVLYRCPDGRAFARKQVLGAGMAPDFTLEDGRDGYAEGARGGRAPIVYVREDGHRRERPLPAPAGAVIDAGFDAAVRAHWSDLLAGRAVRLQFLLPSRQRYFPVRVQRIDSIDWNGIRAERLRMRLDAWFGFAVPDVQLIYARQDRRLLQFDGTGNLRDARGRYPQVRIAFAAAAADADAADVEAARRLPLDGRCPF</sequence>
<dbReference type="EMBL" id="QTSU01000001">
    <property type="protein sequence ID" value="RDZ28069.1"/>
    <property type="molecule type" value="Genomic_DNA"/>
</dbReference>
<keyword evidence="1" id="KW-0732">Signal</keyword>
<feature type="signal peptide" evidence="1">
    <location>
        <begin position="1"/>
        <end position="22"/>
    </location>
</feature>
<proteinExistence type="predicted"/>
<dbReference type="AlphaFoldDB" id="A0A371K2C0"/>
<keyword evidence="3" id="KW-1185">Reference proteome</keyword>
<comment type="caution">
    <text evidence="2">The sequence shown here is derived from an EMBL/GenBank/DDBJ whole genome shotgun (WGS) entry which is preliminary data.</text>
</comment>
<protein>
    <recommendedName>
        <fullName evidence="4">Secreted protein</fullName>
    </recommendedName>
</protein>
<reference evidence="2 3" key="1">
    <citation type="submission" date="2018-08" db="EMBL/GenBank/DDBJ databases">
        <title>Lysobacter sp. zong2l5, whole genome shotgun sequence.</title>
        <authorList>
            <person name="Zhang X."/>
            <person name="Feng G."/>
            <person name="Zhu H."/>
        </authorList>
    </citation>
    <scope>NUCLEOTIDE SEQUENCE [LARGE SCALE GENOMIC DNA]</scope>
    <source>
        <strain evidence="3">zong2l5</strain>
    </source>
</reference>
<gene>
    <name evidence="2" type="ORF">DX914_02675</name>
</gene>
<name>A0A371K2C0_9GAMM</name>
<evidence type="ECO:0000313" key="3">
    <source>
        <dbReference type="Proteomes" id="UP000264492"/>
    </source>
</evidence>
<evidence type="ECO:0008006" key="4">
    <source>
        <dbReference type="Google" id="ProtNLM"/>
    </source>
</evidence>
<organism evidence="2 3">
    <name type="scientific">Lysobacter silvisoli</name>
    <dbReference type="NCBI Taxonomy" id="2293254"/>
    <lineage>
        <taxon>Bacteria</taxon>
        <taxon>Pseudomonadati</taxon>
        <taxon>Pseudomonadota</taxon>
        <taxon>Gammaproteobacteria</taxon>
        <taxon>Lysobacterales</taxon>
        <taxon>Lysobacteraceae</taxon>
        <taxon>Lysobacter</taxon>
    </lineage>
</organism>
<dbReference type="RefSeq" id="WP_115857511.1">
    <property type="nucleotide sequence ID" value="NZ_QTSU01000001.1"/>
</dbReference>
<evidence type="ECO:0000313" key="2">
    <source>
        <dbReference type="EMBL" id="RDZ28069.1"/>
    </source>
</evidence>
<dbReference type="Proteomes" id="UP000264492">
    <property type="component" value="Unassembled WGS sequence"/>
</dbReference>
<feature type="chain" id="PRO_5017001453" description="Secreted protein" evidence="1">
    <location>
        <begin position="23"/>
        <end position="254"/>
    </location>
</feature>
<accession>A0A371K2C0</accession>
<evidence type="ECO:0000256" key="1">
    <source>
        <dbReference type="SAM" id="SignalP"/>
    </source>
</evidence>